<dbReference type="AlphaFoldDB" id="A0A6P2D6Z5"/>
<evidence type="ECO:0008006" key="3">
    <source>
        <dbReference type="Google" id="ProtNLM"/>
    </source>
</evidence>
<dbReference type="InterPro" id="IPR036196">
    <property type="entry name" value="Ptyr_pPase_sf"/>
</dbReference>
<name>A0A6P2D6Z5_9BACT</name>
<evidence type="ECO:0000313" key="1">
    <source>
        <dbReference type="EMBL" id="VTR95200.1"/>
    </source>
</evidence>
<reference evidence="1 2" key="1">
    <citation type="submission" date="2019-05" db="EMBL/GenBank/DDBJ databases">
        <authorList>
            <consortium name="Science for Life Laboratories"/>
        </authorList>
    </citation>
    <scope>NUCLEOTIDE SEQUENCE [LARGE SCALE GENOMIC DNA]</scope>
    <source>
        <strain evidence="1">Soil9</strain>
    </source>
</reference>
<sequence>MFGPCFGLVVAIHLFPVTHSAAQHEQPKPAPKTGNAVATALSFAHQFAAPEALHPSKDRQLKTALISALGKSPQLSWEVAGDFFDRATFRALAGDGTAISVGKMEQLLRDKTPQSRKDMNAKTRAHAELLATQFDMIEEAHGKAGSELVDWVVKNYRTDKPLGVVVICTGNTRRSMLGATMGNVAAAYYGFPNVRFYSGGTTPDAINPRTIATLKEIGVEIEPTGKEAPRGKGGVANPIYRVQWGKGLETTEFSKVYTDAHNPKDGFAALLVCSEAETACPRVTGAGTRIPVLYLDPKAFDGAPFESAKYAERRDDIGRFMLSTFMQARRRLELAEKSR</sequence>
<dbReference type="PANTHER" id="PTHR43428">
    <property type="entry name" value="ARSENATE REDUCTASE"/>
    <property type="match status" value="1"/>
</dbReference>
<organism evidence="1 2">
    <name type="scientific">Gemmata massiliana</name>
    <dbReference type="NCBI Taxonomy" id="1210884"/>
    <lineage>
        <taxon>Bacteria</taxon>
        <taxon>Pseudomonadati</taxon>
        <taxon>Planctomycetota</taxon>
        <taxon>Planctomycetia</taxon>
        <taxon>Gemmatales</taxon>
        <taxon>Gemmataceae</taxon>
        <taxon>Gemmata</taxon>
    </lineage>
</organism>
<dbReference type="PANTHER" id="PTHR43428:SF1">
    <property type="entry name" value="ARSENATE REDUCTASE"/>
    <property type="match status" value="1"/>
</dbReference>
<dbReference type="RefSeq" id="WP_162669648.1">
    <property type="nucleotide sequence ID" value="NZ_LR593886.1"/>
</dbReference>
<dbReference type="Gene3D" id="3.40.50.2300">
    <property type="match status" value="1"/>
</dbReference>
<protein>
    <recommendedName>
        <fullName evidence="3">Phosphotyrosine protein phosphatase I domain-containing protein</fullName>
    </recommendedName>
</protein>
<proteinExistence type="predicted"/>
<dbReference type="KEGG" id="gms:SOIL9_25140"/>
<dbReference type="EMBL" id="LR593886">
    <property type="protein sequence ID" value="VTR95200.1"/>
    <property type="molecule type" value="Genomic_DNA"/>
</dbReference>
<dbReference type="Proteomes" id="UP000464178">
    <property type="component" value="Chromosome"/>
</dbReference>
<keyword evidence="2" id="KW-1185">Reference proteome</keyword>
<gene>
    <name evidence="1" type="ORF">SOIL9_25140</name>
</gene>
<accession>A0A6P2D6Z5</accession>
<evidence type="ECO:0000313" key="2">
    <source>
        <dbReference type="Proteomes" id="UP000464178"/>
    </source>
</evidence>
<dbReference type="SUPFAM" id="SSF52788">
    <property type="entry name" value="Phosphotyrosine protein phosphatases I"/>
    <property type="match status" value="1"/>
</dbReference>